<organism evidence="1 2">
    <name type="scientific">Rhodococcus chondri</name>
    <dbReference type="NCBI Taxonomy" id="3065941"/>
    <lineage>
        <taxon>Bacteria</taxon>
        <taxon>Bacillati</taxon>
        <taxon>Actinomycetota</taxon>
        <taxon>Actinomycetes</taxon>
        <taxon>Mycobacteriales</taxon>
        <taxon>Nocardiaceae</taxon>
        <taxon>Rhodococcus</taxon>
    </lineage>
</organism>
<keyword evidence="2" id="KW-1185">Reference proteome</keyword>
<evidence type="ECO:0000313" key="1">
    <source>
        <dbReference type="EMBL" id="MEE2032975.1"/>
    </source>
</evidence>
<accession>A0ABU7JSG1</accession>
<protein>
    <submittedName>
        <fullName evidence="1">Uncharacterized protein</fullName>
    </submittedName>
</protein>
<comment type="caution">
    <text evidence="1">The sequence shown here is derived from an EMBL/GenBank/DDBJ whole genome shotgun (WGS) entry which is preliminary data.</text>
</comment>
<proteinExistence type="predicted"/>
<evidence type="ECO:0000313" key="2">
    <source>
        <dbReference type="Proteomes" id="UP001331936"/>
    </source>
</evidence>
<name>A0ABU7JSG1_9NOCA</name>
<dbReference type="Proteomes" id="UP001331936">
    <property type="component" value="Unassembled WGS sequence"/>
</dbReference>
<dbReference type="EMBL" id="JAUZMZ010000063">
    <property type="protein sequence ID" value="MEE2032975.1"/>
    <property type="molecule type" value="Genomic_DNA"/>
</dbReference>
<gene>
    <name evidence="1" type="ORF">Q8814_12760</name>
</gene>
<sequence>MALIAVTWLFYAALRFCVVRPARRHYRQRQQRAALRAEVSRIQHQAAAAALRLEAAATQAHADMARRARGR</sequence>
<dbReference type="RefSeq" id="WP_330152394.1">
    <property type="nucleotide sequence ID" value="NZ_JAUZMZ010000063.1"/>
</dbReference>
<reference evidence="1 2" key="1">
    <citation type="submission" date="2023-08" db="EMBL/GenBank/DDBJ databases">
        <authorList>
            <person name="Girao M."/>
            <person name="Carvalho M.F."/>
        </authorList>
    </citation>
    <scope>NUCLEOTIDE SEQUENCE [LARGE SCALE GENOMIC DNA]</scope>
    <source>
        <strain evidence="1 2">CC-R104</strain>
    </source>
</reference>